<dbReference type="SMART" id="SM00220">
    <property type="entry name" value="S_TKc"/>
    <property type="match status" value="1"/>
</dbReference>
<dbReference type="GO" id="GO:0005524">
    <property type="term" value="F:ATP binding"/>
    <property type="evidence" value="ECO:0007669"/>
    <property type="project" value="UniProtKB-KW"/>
</dbReference>
<dbReference type="InterPro" id="IPR000719">
    <property type="entry name" value="Prot_kinase_dom"/>
</dbReference>
<keyword evidence="5" id="KW-1185">Reference proteome</keyword>
<organism evidence="4 5">
    <name type="scientific">Tulasnella calospora MUT 4182</name>
    <dbReference type="NCBI Taxonomy" id="1051891"/>
    <lineage>
        <taxon>Eukaryota</taxon>
        <taxon>Fungi</taxon>
        <taxon>Dikarya</taxon>
        <taxon>Basidiomycota</taxon>
        <taxon>Agaricomycotina</taxon>
        <taxon>Agaricomycetes</taxon>
        <taxon>Cantharellales</taxon>
        <taxon>Tulasnellaceae</taxon>
        <taxon>Tulasnella</taxon>
    </lineage>
</organism>
<dbReference type="PROSITE" id="PS50011">
    <property type="entry name" value="PROTEIN_KINASE_DOM"/>
    <property type="match status" value="1"/>
</dbReference>
<accession>A0A0C3QE20</accession>
<feature type="non-terminal residue" evidence="4">
    <location>
        <position position="1"/>
    </location>
</feature>
<dbReference type="EMBL" id="KN823091">
    <property type="protein sequence ID" value="KIO23174.1"/>
    <property type="molecule type" value="Genomic_DNA"/>
</dbReference>
<dbReference type="PANTHER" id="PTHR44329:SF298">
    <property type="entry name" value="MIXED LINEAGE KINASE DOMAIN-LIKE PROTEIN"/>
    <property type="match status" value="1"/>
</dbReference>
<evidence type="ECO:0000313" key="5">
    <source>
        <dbReference type="Proteomes" id="UP000054248"/>
    </source>
</evidence>
<proteinExistence type="predicted"/>
<dbReference type="AlphaFoldDB" id="A0A0C3QE20"/>
<dbReference type="InterPro" id="IPR001245">
    <property type="entry name" value="Ser-Thr/Tyr_kinase_cat_dom"/>
</dbReference>
<evidence type="ECO:0000256" key="2">
    <source>
        <dbReference type="ARBA" id="ARBA00022840"/>
    </source>
</evidence>
<name>A0A0C3QE20_9AGAM</name>
<dbReference type="OrthoDB" id="346907at2759"/>
<dbReference type="InterPro" id="IPR011009">
    <property type="entry name" value="Kinase-like_dom_sf"/>
</dbReference>
<dbReference type="PANTHER" id="PTHR44329">
    <property type="entry name" value="SERINE/THREONINE-PROTEIN KINASE TNNI3K-RELATED"/>
    <property type="match status" value="1"/>
</dbReference>
<sequence>IWMECQHPRVLELLGYAYIEGIPCLISPWCVHRCSNGNITEYLIRNPDADRLRLITQVAEGLAYLHDRDPVVVHSDVKPANVLVNDKEDVKLCDFGVSKLLQDAPSGFTTTASIKGTLRYSAKELLQEDAESTTMSDVYAFGSLILQVMTGKLPYVNFNSDMGVIKAIWDGVTPSPEDYPELPASDPLWDVMRECWDEEPSNRPVMQDLVKTV</sequence>
<dbReference type="Gene3D" id="1.10.510.10">
    <property type="entry name" value="Transferase(Phosphotransferase) domain 1"/>
    <property type="match status" value="1"/>
</dbReference>
<dbReference type="SUPFAM" id="SSF56112">
    <property type="entry name" value="Protein kinase-like (PK-like)"/>
    <property type="match status" value="1"/>
</dbReference>
<dbReference type="GO" id="GO:0004674">
    <property type="term" value="F:protein serine/threonine kinase activity"/>
    <property type="evidence" value="ECO:0007669"/>
    <property type="project" value="TreeGrafter"/>
</dbReference>
<feature type="domain" description="Protein kinase" evidence="3">
    <location>
        <begin position="1"/>
        <end position="213"/>
    </location>
</feature>
<keyword evidence="1" id="KW-0547">Nucleotide-binding</keyword>
<dbReference type="InterPro" id="IPR051681">
    <property type="entry name" value="Ser/Thr_Kinases-Pseudokinases"/>
</dbReference>
<dbReference type="Pfam" id="PF07714">
    <property type="entry name" value="PK_Tyr_Ser-Thr"/>
    <property type="match status" value="1"/>
</dbReference>
<dbReference type="Proteomes" id="UP000054248">
    <property type="component" value="Unassembled WGS sequence"/>
</dbReference>
<dbReference type="CDD" id="cd14014">
    <property type="entry name" value="STKc_PknB_like"/>
    <property type="match status" value="1"/>
</dbReference>
<protein>
    <recommendedName>
        <fullName evidence="3">Protein kinase domain-containing protein</fullName>
    </recommendedName>
</protein>
<evidence type="ECO:0000313" key="4">
    <source>
        <dbReference type="EMBL" id="KIO23174.1"/>
    </source>
</evidence>
<reference evidence="5" key="2">
    <citation type="submission" date="2015-01" db="EMBL/GenBank/DDBJ databases">
        <title>Evolutionary Origins and Diversification of the Mycorrhizal Mutualists.</title>
        <authorList>
            <consortium name="DOE Joint Genome Institute"/>
            <consortium name="Mycorrhizal Genomics Consortium"/>
            <person name="Kohler A."/>
            <person name="Kuo A."/>
            <person name="Nagy L.G."/>
            <person name="Floudas D."/>
            <person name="Copeland A."/>
            <person name="Barry K.W."/>
            <person name="Cichocki N."/>
            <person name="Veneault-Fourrey C."/>
            <person name="LaButti K."/>
            <person name="Lindquist E.A."/>
            <person name="Lipzen A."/>
            <person name="Lundell T."/>
            <person name="Morin E."/>
            <person name="Murat C."/>
            <person name="Riley R."/>
            <person name="Ohm R."/>
            <person name="Sun H."/>
            <person name="Tunlid A."/>
            <person name="Henrissat B."/>
            <person name="Grigoriev I.V."/>
            <person name="Hibbett D.S."/>
            <person name="Martin F."/>
        </authorList>
    </citation>
    <scope>NUCLEOTIDE SEQUENCE [LARGE SCALE GENOMIC DNA]</scope>
    <source>
        <strain evidence="5">MUT 4182</strain>
    </source>
</reference>
<gene>
    <name evidence="4" type="ORF">M407DRAFT_78365</name>
</gene>
<dbReference type="STRING" id="1051891.A0A0C3QE20"/>
<evidence type="ECO:0000259" key="3">
    <source>
        <dbReference type="PROSITE" id="PS50011"/>
    </source>
</evidence>
<dbReference type="InterPro" id="IPR008271">
    <property type="entry name" value="Ser/Thr_kinase_AS"/>
</dbReference>
<keyword evidence="2" id="KW-0067">ATP-binding</keyword>
<dbReference type="HOGENOM" id="CLU_000288_7_18_1"/>
<evidence type="ECO:0000256" key="1">
    <source>
        <dbReference type="ARBA" id="ARBA00022741"/>
    </source>
</evidence>
<reference evidence="4 5" key="1">
    <citation type="submission" date="2014-04" db="EMBL/GenBank/DDBJ databases">
        <authorList>
            <consortium name="DOE Joint Genome Institute"/>
            <person name="Kuo A."/>
            <person name="Girlanda M."/>
            <person name="Perotto S."/>
            <person name="Kohler A."/>
            <person name="Nagy L.G."/>
            <person name="Floudas D."/>
            <person name="Copeland A."/>
            <person name="Barry K.W."/>
            <person name="Cichocki N."/>
            <person name="Veneault-Fourrey C."/>
            <person name="LaButti K."/>
            <person name="Lindquist E.A."/>
            <person name="Lipzen A."/>
            <person name="Lundell T."/>
            <person name="Morin E."/>
            <person name="Murat C."/>
            <person name="Sun H."/>
            <person name="Tunlid A."/>
            <person name="Henrissat B."/>
            <person name="Grigoriev I.V."/>
            <person name="Hibbett D.S."/>
            <person name="Martin F."/>
            <person name="Nordberg H.P."/>
            <person name="Cantor M.N."/>
            <person name="Hua S.X."/>
        </authorList>
    </citation>
    <scope>NUCLEOTIDE SEQUENCE [LARGE SCALE GENOMIC DNA]</scope>
    <source>
        <strain evidence="4 5">MUT 4182</strain>
    </source>
</reference>
<dbReference type="PROSITE" id="PS00108">
    <property type="entry name" value="PROTEIN_KINASE_ST"/>
    <property type="match status" value="1"/>
</dbReference>